<keyword evidence="3" id="KW-1185">Reference proteome</keyword>
<gene>
    <name evidence="2" type="ORF">Scep_014663</name>
</gene>
<reference evidence="2 3" key="1">
    <citation type="submission" date="2024-01" db="EMBL/GenBank/DDBJ databases">
        <title>Genome assemblies of Stephania.</title>
        <authorList>
            <person name="Yang L."/>
        </authorList>
    </citation>
    <scope>NUCLEOTIDE SEQUENCE [LARGE SCALE GENOMIC DNA]</scope>
    <source>
        <strain evidence="2">JXDWG</strain>
        <tissue evidence="2">Leaf</tissue>
    </source>
</reference>
<accession>A0AAP0J1F4</accession>
<evidence type="ECO:0000313" key="2">
    <source>
        <dbReference type="EMBL" id="KAK9125817.1"/>
    </source>
</evidence>
<dbReference type="Proteomes" id="UP001419268">
    <property type="component" value="Unassembled WGS sequence"/>
</dbReference>
<organism evidence="2 3">
    <name type="scientific">Stephania cephalantha</name>
    <dbReference type="NCBI Taxonomy" id="152367"/>
    <lineage>
        <taxon>Eukaryota</taxon>
        <taxon>Viridiplantae</taxon>
        <taxon>Streptophyta</taxon>
        <taxon>Embryophyta</taxon>
        <taxon>Tracheophyta</taxon>
        <taxon>Spermatophyta</taxon>
        <taxon>Magnoliopsida</taxon>
        <taxon>Ranunculales</taxon>
        <taxon>Menispermaceae</taxon>
        <taxon>Menispermoideae</taxon>
        <taxon>Cissampelideae</taxon>
        <taxon>Stephania</taxon>
    </lineage>
</organism>
<feature type="region of interest" description="Disordered" evidence="1">
    <location>
        <begin position="224"/>
        <end position="247"/>
    </location>
</feature>
<evidence type="ECO:0000256" key="1">
    <source>
        <dbReference type="SAM" id="MobiDB-lite"/>
    </source>
</evidence>
<dbReference type="AlphaFoldDB" id="A0AAP0J1F4"/>
<proteinExistence type="predicted"/>
<evidence type="ECO:0000313" key="3">
    <source>
        <dbReference type="Proteomes" id="UP001419268"/>
    </source>
</evidence>
<sequence>MSKVAPWHEQGRALAVSLGTSKATPWQIPSARARTRLSMNKVAPWHGQSIPWQGLTKLDLGVDQVKVRLVSFLDVSYWSSGNGLTSTIRRGVSSPRGGMGIEARKTLEHALGNHAKARPMVRAAPSRLDSNKPRLTPKIPLARARQRLGISKAAPWHGQGIPWQGLTKLDLGVDQVKVRLVSFLDVSYWSSGNGLTSTIRRGVSSPRGGMGMEARKTLEHVLGNHGKARPTNPWSEPPRAPANIQGA</sequence>
<dbReference type="EMBL" id="JBBNAG010000006">
    <property type="protein sequence ID" value="KAK9125817.1"/>
    <property type="molecule type" value="Genomic_DNA"/>
</dbReference>
<name>A0AAP0J1F4_9MAGN</name>
<comment type="caution">
    <text evidence="2">The sequence shown here is derived from an EMBL/GenBank/DDBJ whole genome shotgun (WGS) entry which is preliminary data.</text>
</comment>
<protein>
    <submittedName>
        <fullName evidence="2">Uncharacterized protein</fullName>
    </submittedName>
</protein>